<sequence length="96" mass="10956">MCCLNYYISFMLFNEFKMSSNKRFLLANDTSNNFTSSLLRIFSTKRIPEPFLTGIVPRITVPLLSNTFITSVLNFELNNSILPISSKTKIDFTSSV</sequence>
<evidence type="ECO:0000313" key="1">
    <source>
        <dbReference type="Ensembl" id="ENSCINP00000032019.1"/>
    </source>
</evidence>
<dbReference type="Proteomes" id="UP000008144">
    <property type="component" value="Chromosome 1"/>
</dbReference>
<name>H2XQT5_CIOIN</name>
<reference evidence="1" key="4">
    <citation type="submission" date="2025-09" db="UniProtKB">
        <authorList>
            <consortium name="Ensembl"/>
        </authorList>
    </citation>
    <scope>IDENTIFICATION</scope>
</reference>
<protein>
    <submittedName>
        <fullName evidence="1">Uncharacterized protein</fullName>
    </submittedName>
</protein>
<dbReference type="InParanoid" id="H2XQT5"/>
<reference evidence="1" key="3">
    <citation type="submission" date="2025-08" db="UniProtKB">
        <authorList>
            <consortium name="Ensembl"/>
        </authorList>
    </citation>
    <scope>IDENTIFICATION</scope>
</reference>
<dbReference type="EMBL" id="EAAA01000361">
    <property type="status" value="NOT_ANNOTATED_CDS"/>
    <property type="molecule type" value="Genomic_DNA"/>
</dbReference>
<dbReference type="HOGENOM" id="CLU_2359041_0_0_1"/>
<accession>H2XQT5</accession>
<evidence type="ECO:0000313" key="2">
    <source>
        <dbReference type="Proteomes" id="UP000008144"/>
    </source>
</evidence>
<reference evidence="2" key="1">
    <citation type="journal article" date="2002" name="Science">
        <title>The draft genome of Ciona intestinalis: insights into chordate and vertebrate origins.</title>
        <authorList>
            <person name="Dehal P."/>
            <person name="Satou Y."/>
            <person name="Campbell R.K."/>
            <person name="Chapman J."/>
            <person name="Degnan B."/>
            <person name="De Tomaso A."/>
            <person name="Davidson B."/>
            <person name="Di Gregorio A."/>
            <person name="Gelpke M."/>
            <person name="Goodstein D.M."/>
            <person name="Harafuji N."/>
            <person name="Hastings K.E."/>
            <person name="Ho I."/>
            <person name="Hotta K."/>
            <person name="Huang W."/>
            <person name="Kawashima T."/>
            <person name="Lemaire P."/>
            <person name="Martinez D."/>
            <person name="Meinertzhagen I.A."/>
            <person name="Necula S."/>
            <person name="Nonaka M."/>
            <person name="Putnam N."/>
            <person name="Rash S."/>
            <person name="Saiga H."/>
            <person name="Satake M."/>
            <person name="Terry A."/>
            <person name="Yamada L."/>
            <person name="Wang H.G."/>
            <person name="Awazu S."/>
            <person name="Azumi K."/>
            <person name="Boore J."/>
            <person name="Branno M."/>
            <person name="Chin-Bow S."/>
            <person name="DeSantis R."/>
            <person name="Doyle S."/>
            <person name="Francino P."/>
            <person name="Keys D.N."/>
            <person name="Haga S."/>
            <person name="Hayashi H."/>
            <person name="Hino K."/>
            <person name="Imai K.S."/>
            <person name="Inaba K."/>
            <person name="Kano S."/>
            <person name="Kobayashi K."/>
            <person name="Kobayashi M."/>
            <person name="Lee B.I."/>
            <person name="Makabe K.W."/>
            <person name="Manohar C."/>
            <person name="Matassi G."/>
            <person name="Medina M."/>
            <person name="Mochizuki Y."/>
            <person name="Mount S."/>
            <person name="Morishita T."/>
            <person name="Miura S."/>
            <person name="Nakayama A."/>
            <person name="Nishizaka S."/>
            <person name="Nomoto H."/>
            <person name="Ohta F."/>
            <person name="Oishi K."/>
            <person name="Rigoutsos I."/>
            <person name="Sano M."/>
            <person name="Sasaki A."/>
            <person name="Sasakura Y."/>
            <person name="Shoguchi E."/>
            <person name="Shin-i T."/>
            <person name="Spagnuolo A."/>
            <person name="Stainier D."/>
            <person name="Suzuki M.M."/>
            <person name="Tassy O."/>
            <person name="Takatori N."/>
            <person name="Tokuoka M."/>
            <person name="Yagi K."/>
            <person name="Yoshizaki F."/>
            <person name="Wada S."/>
            <person name="Zhang C."/>
            <person name="Hyatt P.D."/>
            <person name="Larimer F."/>
            <person name="Detter C."/>
            <person name="Doggett N."/>
            <person name="Glavina T."/>
            <person name="Hawkins T."/>
            <person name="Richardson P."/>
            <person name="Lucas S."/>
            <person name="Kohara Y."/>
            <person name="Levine M."/>
            <person name="Satoh N."/>
            <person name="Rokhsar D.S."/>
        </authorList>
    </citation>
    <scope>NUCLEOTIDE SEQUENCE [LARGE SCALE GENOMIC DNA]</scope>
</reference>
<keyword evidence="2" id="KW-1185">Reference proteome</keyword>
<organism evidence="1 2">
    <name type="scientific">Ciona intestinalis</name>
    <name type="common">Transparent sea squirt</name>
    <name type="synonym">Ascidia intestinalis</name>
    <dbReference type="NCBI Taxonomy" id="7719"/>
    <lineage>
        <taxon>Eukaryota</taxon>
        <taxon>Metazoa</taxon>
        <taxon>Chordata</taxon>
        <taxon>Tunicata</taxon>
        <taxon>Ascidiacea</taxon>
        <taxon>Phlebobranchia</taxon>
        <taxon>Cionidae</taxon>
        <taxon>Ciona</taxon>
    </lineage>
</organism>
<dbReference type="AlphaFoldDB" id="H2XQT5"/>
<dbReference type="Ensembl" id="ENSCINT00000035755.1">
    <property type="protein sequence ID" value="ENSCINP00000032019.1"/>
    <property type="gene ID" value="ENSCING00000021623.1"/>
</dbReference>
<reference evidence="1" key="2">
    <citation type="journal article" date="2008" name="Genome Biol.">
        <title>Improved genome assembly and evidence-based global gene model set for the chordate Ciona intestinalis: new insight into intron and operon populations.</title>
        <authorList>
            <person name="Satou Y."/>
            <person name="Mineta K."/>
            <person name="Ogasawara M."/>
            <person name="Sasakura Y."/>
            <person name="Shoguchi E."/>
            <person name="Ueno K."/>
            <person name="Yamada L."/>
            <person name="Matsumoto J."/>
            <person name="Wasserscheid J."/>
            <person name="Dewar K."/>
            <person name="Wiley G.B."/>
            <person name="Macmil S.L."/>
            <person name="Roe B.A."/>
            <person name="Zeller R.W."/>
            <person name="Hastings K.E."/>
            <person name="Lemaire P."/>
            <person name="Lindquist E."/>
            <person name="Endo T."/>
            <person name="Hotta K."/>
            <person name="Inaba K."/>
        </authorList>
    </citation>
    <scope>NUCLEOTIDE SEQUENCE [LARGE SCALE GENOMIC DNA]</scope>
    <source>
        <strain evidence="1">wild type</strain>
    </source>
</reference>
<proteinExistence type="predicted"/>